<comment type="caution">
    <text evidence="2">The sequence shown here is derived from an EMBL/GenBank/DDBJ whole genome shotgun (WGS) entry which is preliminary data.</text>
</comment>
<organism evidence="2 3">
    <name type="scientific">Brumimicrobium glaciale</name>
    <dbReference type="NCBI Taxonomy" id="200475"/>
    <lineage>
        <taxon>Bacteria</taxon>
        <taxon>Pseudomonadati</taxon>
        <taxon>Bacteroidota</taxon>
        <taxon>Flavobacteriia</taxon>
        <taxon>Flavobacteriales</taxon>
        <taxon>Crocinitomicaceae</taxon>
        <taxon>Brumimicrobium</taxon>
    </lineage>
</organism>
<dbReference type="PANTHER" id="PTHR30441">
    <property type="entry name" value="DUF748 DOMAIN-CONTAINING PROTEIN"/>
    <property type="match status" value="1"/>
</dbReference>
<evidence type="ECO:0000313" key="3">
    <source>
        <dbReference type="Proteomes" id="UP000293952"/>
    </source>
</evidence>
<keyword evidence="1" id="KW-0472">Membrane</keyword>
<dbReference type="Proteomes" id="UP000293952">
    <property type="component" value="Unassembled WGS sequence"/>
</dbReference>
<keyword evidence="1" id="KW-0812">Transmembrane</keyword>
<evidence type="ECO:0000256" key="1">
    <source>
        <dbReference type="SAM" id="Phobius"/>
    </source>
</evidence>
<dbReference type="AlphaFoldDB" id="A0A4Q4KKQ5"/>
<dbReference type="GO" id="GO:0005886">
    <property type="term" value="C:plasma membrane"/>
    <property type="evidence" value="ECO:0007669"/>
    <property type="project" value="TreeGrafter"/>
</dbReference>
<dbReference type="GO" id="GO:0090313">
    <property type="term" value="P:regulation of protein targeting to membrane"/>
    <property type="evidence" value="ECO:0007669"/>
    <property type="project" value="TreeGrafter"/>
</dbReference>
<dbReference type="InterPro" id="IPR052894">
    <property type="entry name" value="AsmA-related"/>
</dbReference>
<name>A0A4Q4KKQ5_9FLAO</name>
<evidence type="ECO:0000313" key="2">
    <source>
        <dbReference type="EMBL" id="RYM33892.1"/>
    </source>
</evidence>
<gene>
    <name evidence="2" type="ORF">ERX46_07975</name>
</gene>
<protein>
    <submittedName>
        <fullName evidence="2">Uncharacterized protein</fullName>
    </submittedName>
</protein>
<keyword evidence="3" id="KW-1185">Reference proteome</keyword>
<reference evidence="2 3" key="1">
    <citation type="submission" date="2019-02" db="EMBL/GenBank/DDBJ databases">
        <title>Genome sequence of the sea-ice species Brumimicrobium glaciale.</title>
        <authorList>
            <person name="Bowman J.P."/>
        </authorList>
    </citation>
    <scope>NUCLEOTIDE SEQUENCE [LARGE SCALE GENOMIC DNA]</scope>
    <source>
        <strain evidence="2 3">IC156</strain>
    </source>
</reference>
<keyword evidence="1" id="KW-1133">Transmembrane helix</keyword>
<dbReference type="OrthoDB" id="596403at2"/>
<dbReference type="EMBL" id="SETE01000003">
    <property type="protein sequence ID" value="RYM33892.1"/>
    <property type="molecule type" value="Genomic_DNA"/>
</dbReference>
<sequence>MSVQNCCYFCFMNWRKAFKIFKWVAGIVVSLMLLISALLLVFKDDIKSYALEEANKYLNKRVHIGFIDVGIWKSFPDLTLSFDDVLVYSKFDSIQTSDTAIFAKKIDLRLNPLDFFGSKLDVHRIDIEQAKLNLKILKNGSVNYDFLKPSEDNTVTPFEFNLKKINLKTTDFTYQNESTEQFYSAFFNTLEFQGSFNEKQFILNAQTQFDIKSIQSKSVRLIENKKAKCDISIQMDQINDVFEIISADLTINKLPFLIKGKVSSKTLDFYIGAKNLDLADVAKNFTLEELNVVDEINGQGKVNFELFIKGSNEKTASPAINATFDVKNGSLADQGFSLSQINLEGKYSNGVIDGKEQLSLSTLEFYTLNEKFTGNLLVADFDKPRLTGKADGLLDLKAIHRLFGPFSLQELSGSIALKGDFDLRLNNPKTNQKDITIYDLRATLDLQNISAQFIDDQRKLNISNGAITIRNQYAGITDLALSLDNSSLVLDGQFNNLADYFKGAGNLSVDANVTSEALNLDDLSTTNVEEVKTKSWILPNDIDGKIILSLNKVQYSGHQYTDIKGRMDFGRRQLSFPLIEGISATSKINGNLKITEEQPMYLVVETSLSSDAVNFKPLFEEWNNFDQTVITSENIRGRAAIQLNLKGPFDIYEEKILKEEFDVSARLKITDGALINVLPFKEITKSLKASGGKLVIARSKIDEFEKRLLNLQFDSFENEFTVKNGIITIPKMTINSNALDVNLSGTHSFDNDIDYSFDFRFREIKGSESSEFGDVLDDGTGFRIFLRMFGTIDEPKFSWDKEAKKVVKEEQREQAKDDLKSALKTGFGFNKKDSTIQDLKAKDKQEEKIIMDFGKDTIQDEFSPETKKKKKNALQRKIDAWKKENEEEKSTFEIE</sequence>
<proteinExistence type="predicted"/>
<accession>A0A4Q4KKQ5</accession>
<dbReference type="PANTHER" id="PTHR30441:SF8">
    <property type="entry name" value="DUF748 DOMAIN-CONTAINING PROTEIN"/>
    <property type="match status" value="1"/>
</dbReference>
<feature type="transmembrane region" description="Helical" evidence="1">
    <location>
        <begin position="20"/>
        <end position="42"/>
    </location>
</feature>